<dbReference type="PROSITE" id="PS51257">
    <property type="entry name" value="PROKAR_LIPOPROTEIN"/>
    <property type="match status" value="1"/>
</dbReference>
<evidence type="ECO:0000313" key="3">
    <source>
        <dbReference type="Proteomes" id="UP000256585"/>
    </source>
</evidence>
<dbReference type="Pfam" id="PF04200">
    <property type="entry name" value="Lipoprotein_17"/>
    <property type="match status" value="2"/>
</dbReference>
<dbReference type="InterPro" id="IPR007326">
    <property type="entry name" value="Lipoprotein-assoc_dom"/>
</dbReference>
<feature type="domain" description="Lipoprotein-associated type-17" evidence="1">
    <location>
        <begin position="40"/>
        <end position="107"/>
    </location>
</feature>
<gene>
    <name evidence="2" type="ORF">DMC14_000815</name>
</gene>
<sequence length="327" mass="37622">MKKSLKVRNAMITIGFISPILFTPILAISCENTQIKKDAQKVVINNLKKATTKPSELDKNLAQEWLNDEKQNEVAKKYNFEVLEVINVNDKEGKLTLKIRMTEKLSDKDLKSGKKPAILELKKDFVGFKKMPNSTNENLTIEQELNNELQKVKVNRTEKKLKKIRATALESNFNEYFNFSNFDQTKFELLYKVNQITQQNKEDGTATFEYWLKSLNSSIESEHKTYSVEGLKTLSEEAQNEAGLLTITIKNKETIAVKQIQDEPLKYIIFSEFKTKNHLFKIGKVKTLDSKPNNGEISISVEIQNVKSEIVYLEKNFKIEGLKKVSE</sequence>
<keyword evidence="3" id="KW-1185">Reference proteome</keyword>
<proteinExistence type="predicted"/>
<organism evidence="2 3">
    <name type="scientific">Metamycoplasma phocicerebrale</name>
    <dbReference type="NCBI Taxonomy" id="142649"/>
    <lineage>
        <taxon>Bacteria</taxon>
        <taxon>Bacillati</taxon>
        <taxon>Mycoplasmatota</taxon>
        <taxon>Mycoplasmoidales</taxon>
        <taxon>Metamycoplasmataceae</taxon>
        <taxon>Metamycoplasma</taxon>
    </lineage>
</organism>
<dbReference type="RefSeq" id="WP_116171847.1">
    <property type="nucleotide sequence ID" value="NZ_CP033058.2"/>
</dbReference>
<evidence type="ECO:0000259" key="1">
    <source>
        <dbReference type="Pfam" id="PF04200"/>
    </source>
</evidence>
<feature type="domain" description="Lipoprotein-associated type-17" evidence="1">
    <location>
        <begin position="149"/>
        <end position="233"/>
    </location>
</feature>
<dbReference type="KEGG" id="mphc:DMC14_000815"/>
<evidence type="ECO:0000313" key="2">
    <source>
        <dbReference type="EMBL" id="AZZ65334.1"/>
    </source>
</evidence>
<dbReference type="AlphaFoldDB" id="A0A3T0TTG2"/>
<reference evidence="2" key="1">
    <citation type="submission" date="2019-03" db="EMBL/GenBank/DDBJ databases">
        <title>Draft Sequence and Annotation of the Mycoplasma phocicerebrale Strain 1049T Genome.</title>
        <authorList>
            <person name="Frasca S.Jr."/>
            <person name="Kutish G.F."/>
            <person name="Castellanos Gell J."/>
            <person name="Michaels D.L."/>
            <person name="Brown D.R."/>
        </authorList>
    </citation>
    <scope>NUCLEOTIDE SEQUENCE</scope>
    <source>
        <strain evidence="2">1049</strain>
    </source>
</reference>
<name>A0A3T0TTG2_9BACT</name>
<dbReference type="EMBL" id="CP033058">
    <property type="protein sequence ID" value="AZZ65334.1"/>
    <property type="molecule type" value="Genomic_DNA"/>
</dbReference>
<accession>A0A3T0TTG2</accession>
<protein>
    <recommendedName>
        <fullName evidence="1">Lipoprotein-associated type-17 domain-containing protein</fullName>
    </recommendedName>
</protein>
<dbReference type="Proteomes" id="UP000256585">
    <property type="component" value="Chromosome"/>
</dbReference>
<dbReference type="OrthoDB" id="9777465at2"/>